<evidence type="ECO:0000313" key="2">
    <source>
        <dbReference type="EMBL" id="POM69804.1"/>
    </source>
</evidence>
<reference evidence="2 3" key="1">
    <citation type="journal article" date="2017" name="Genome Biol. Evol.">
        <title>Phytophthora megakarya and P. palmivora, closely related causal agents of cacao black pod rot, underwent increases in genome sizes and gene numbers by different mechanisms.</title>
        <authorList>
            <person name="Ali S.S."/>
            <person name="Shao J."/>
            <person name="Lary D.J."/>
            <person name="Kronmiller B."/>
            <person name="Shen D."/>
            <person name="Strem M.D."/>
            <person name="Amoako-Attah I."/>
            <person name="Akrofi A.Y."/>
            <person name="Begoude B.A."/>
            <person name="Ten Hoopen G.M."/>
            <person name="Coulibaly K."/>
            <person name="Kebe B.I."/>
            <person name="Melnick R.L."/>
            <person name="Guiltinan M.J."/>
            <person name="Tyler B.M."/>
            <person name="Meinhardt L.W."/>
            <person name="Bailey B.A."/>
        </authorList>
    </citation>
    <scope>NUCLEOTIDE SEQUENCE [LARGE SCALE GENOMIC DNA]</scope>
    <source>
        <strain evidence="3">sbr112.9</strain>
    </source>
</reference>
<organism evidence="2 3">
    <name type="scientific">Phytophthora palmivora</name>
    <dbReference type="NCBI Taxonomy" id="4796"/>
    <lineage>
        <taxon>Eukaryota</taxon>
        <taxon>Sar</taxon>
        <taxon>Stramenopiles</taxon>
        <taxon>Oomycota</taxon>
        <taxon>Peronosporomycetes</taxon>
        <taxon>Peronosporales</taxon>
        <taxon>Peronosporaceae</taxon>
        <taxon>Phytophthora</taxon>
    </lineage>
</organism>
<gene>
    <name evidence="2" type="ORF">PHPALM_13890</name>
</gene>
<proteinExistence type="predicted"/>
<protein>
    <recommendedName>
        <fullName evidence="4">CCHC-type domain-containing protein</fullName>
    </recommendedName>
</protein>
<dbReference type="SUPFAM" id="SSF57756">
    <property type="entry name" value="Retrovirus zinc finger-like domains"/>
    <property type="match status" value="1"/>
</dbReference>
<name>A0A2P4XW69_9STRA</name>
<dbReference type="GO" id="GO:0003676">
    <property type="term" value="F:nucleic acid binding"/>
    <property type="evidence" value="ECO:0007669"/>
    <property type="project" value="InterPro"/>
</dbReference>
<dbReference type="Proteomes" id="UP000237271">
    <property type="component" value="Unassembled WGS sequence"/>
</dbReference>
<evidence type="ECO:0000313" key="3">
    <source>
        <dbReference type="Proteomes" id="UP000237271"/>
    </source>
</evidence>
<dbReference type="GO" id="GO:0008270">
    <property type="term" value="F:zinc ion binding"/>
    <property type="evidence" value="ECO:0007669"/>
    <property type="project" value="InterPro"/>
</dbReference>
<sequence length="117" mass="13045">MKKEDFTVDQVEGSLRRIFGDKSKKEVGLMDKSQAISVKNVWVKPRTERKHHGIEGAQTCIYCFQGGHFKSDCPIKAADRDPNRAGGPLFRTDVNTAPGAKRAKKTNNTAINTIKAW</sequence>
<comment type="caution">
    <text evidence="2">The sequence shown here is derived from an EMBL/GenBank/DDBJ whole genome shotgun (WGS) entry which is preliminary data.</text>
</comment>
<dbReference type="OrthoDB" id="126576at2759"/>
<keyword evidence="3" id="KW-1185">Reference proteome</keyword>
<accession>A0A2P4XW69</accession>
<dbReference type="InterPro" id="IPR036875">
    <property type="entry name" value="Znf_CCHC_sf"/>
</dbReference>
<evidence type="ECO:0000256" key="1">
    <source>
        <dbReference type="SAM" id="MobiDB-lite"/>
    </source>
</evidence>
<dbReference type="EMBL" id="NCKW01007820">
    <property type="protein sequence ID" value="POM69804.1"/>
    <property type="molecule type" value="Genomic_DNA"/>
</dbReference>
<dbReference type="AlphaFoldDB" id="A0A2P4XW69"/>
<evidence type="ECO:0008006" key="4">
    <source>
        <dbReference type="Google" id="ProtNLM"/>
    </source>
</evidence>
<feature type="region of interest" description="Disordered" evidence="1">
    <location>
        <begin position="80"/>
        <end position="105"/>
    </location>
</feature>